<proteinExistence type="predicted"/>
<name>A0A6C0EHL6_9ZZZZ</name>
<dbReference type="PANTHER" id="PTHR13627">
    <property type="entry name" value="FUKUTIN RELATED PROTEIN"/>
    <property type="match status" value="1"/>
</dbReference>
<protein>
    <recommendedName>
        <fullName evidence="1">LicD/FKTN/FKRP nucleotidyltransferase domain-containing protein</fullName>
    </recommendedName>
</protein>
<dbReference type="PANTHER" id="PTHR13627:SF31">
    <property type="entry name" value="RIBITOL 5-PHOSPHATE TRANSFERASE FKRP"/>
    <property type="match status" value="1"/>
</dbReference>
<dbReference type="InterPro" id="IPR052613">
    <property type="entry name" value="LicD_transferase"/>
</dbReference>
<accession>A0A6C0EHL6</accession>
<dbReference type="InterPro" id="IPR007074">
    <property type="entry name" value="LicD/FKTN/FKRP_NTP_transf"/>
</dbReference>
<evidence type="ECO:0000259" key="1">
    <source>
        <dbReference type="Pfam" id="PF04991"/>
    </source>
</evidence>
<evidence type="ECO:0000313" key="2">
    <source>
        <dbReference type="EMBL" id="QHT28676.1"/>
    </source>
</evidence>
<dbReference type="GO" id="GO:0009100">
    <property type="term" value="P:glycoprotein metabolic process"/>
    <property type="evidence" value="ECO:0007669"/>
    <property type="project" value="UniProtKB-ARBA"/>
</dbReference>
<organism evidence="2">
    <name type="scientific">viral metagenome</name>
    <dbReference type="NCBI Taxonomy" id="1070528"/>
    <lineage>
        <taxon>unclassified sequences</taxon>
        <taxon>metagenomes</taxon>
        <taxon>organismal metagenomes</taxon>
    </lineage>
</organism>
<dbReference type="EMBL" id="MN738863">
    <property type="protein sequence ID" value="QHT28676.1"/>
    <property type="molecule type" value="Genomic_DNA"/>
</dbReference>
<dbReference type="Pfam" id="PF04991">
    <property type="entry name" value="LicD"/>
    <property type="match status" value="1"/>
</dbReference>
<dbReference type="AlphaFoldDB" id="A0A6C0EHL6"/>
<reference evidence="2" key="1">
    <citation type="journal article" date="2020" name="Nature">
        <title>Giant virus diversity and host interactions through global metagenomics.</title>
        <authorList>
            <person name="Schulz F."/>
            <person name="Roux S."/>
            <person name="Paez-Espino D."/>
            <person name="Jungbluth S."/>
            <person name="Walsh D.A."/>
            <person name="Denef V.J."/>
            <person name="McMahon K.D."/>
            <person name="Konstantinidis K.T."/>
            <person name="Eloe-Fadrosh E.A."/>
            <person name="Kyrpides N.C."/>
            <person name="Woyke T."/>
        </authorList>
    </citation>
    <scope>NUCLEOTIDE SEQUENCE</scope>
    <source>
        <strain evidence="2">GVMAG-M-3300001351-8</strain>
    </source>
</reference>
<feature type="domain" description="LicD/FKTN/FKRP nucleotidyltransferase" evidence="1">
    <location>
        <begin position="16"/>
        <end position="59"/>
    </location>
</feature>
<sequence>MPYIYQNKNIINKLDENNIPYFLVAGSLLGACRNNNIIPYDNDIDIGIMDDQIQKLKKIDIIFNTKGRFISTTLNTPSIDIFVFKKFKDKIQYKYNGYRGSWPNEYFYSNELYPIKQISFGNLSVKIPNNPYKYLFRAFGNNCITEKKIKFAKIHSDDPNLPITIKDYNKICMAQKYKQISLPYIYNYSKYNVEVPLSISIIAVLMKLRS</sequence>